<dbReference type="InterPro" id="IPR001080">
    <property type="entry name" value="3Fe4S_ferredoxin"/>
</dbReference>
<dbReference type="Proteomes" id="UP001180724">
    <property type="component" value="Unassembled WGS sequence"/>
</dbReference>
<comment type="caution">
    <text evidence="9">The sequence shown here is derived from an EMBL/GenBank/DDBJ whole genome shotgun (WGS) entry which is preliminary data.</text>
</comment>
<dbReference type="PANTHER" id="PTHR36923">
    <property type="entry name" value="FERREDOXIN"/>
    <property type="match status" value="1"/>
</dbReference>
<accession>A0ABU3AYW1</accession>
<keyword evidence="10" id="KW-1185">Reference proteome</keyword>
<keyword evidence="3 8" id="KW-0479">Metal-binding</keyword>
<gene>
    <name evidence="9" type="ORF">RM812_35030</name>
</gene>
<evidence type="ECO:0000313" key="9">
    <source>
        <dbReference type="EMBL" id="MDT0615368.1"/>
    </source>
</evidence>
<dbReference type="PANTHER" id="PTHR36923:SF3">
    <property type="entry name" value="FERREDOXIN"/>
    <property type="match status" value="1"/>
</dbReference>
<reference evidence="9" key="1">
    <citation type="submission" date="2024-05" db="EMBL/GenBank/DDBJ databases">
        <title>30 novel species of actinomycetes from the DSMZ collection.</title>
        <authorList>
            <person name="Nouioui I."/>
        </authorList>
    </citation>
    <scope>NUCLEOTIDE SEQUENCE</scope>
    <source>
        <strain evidence="9">DSM 40712</strain>
    </source>
</reference>
<evidence type="ECO:0000256" key="2">
    <source>
        <dbReference type="ARBA" id="ARBA00022448"/>
    </source>
</evidence>
<evidence type="ECO:0000256" key="1">
    <source>
        <dbReference type="ARBA" id="ARBA00001927"/>
    </source>
</evidence>
<organism evidence="9 10">
    <name type="scientific">Streptomyces lancefieldiae</name>
    <dbReference type="NCBI Taxonomy" id="3075520"/>
    <lineage>
        <taxon>Bacteria</taxon>
        <taxon>Bacillati</taxon>
        <taxon>Actinomycetota</taxon>
        <taxon>Actinomycetes</taxon>
        <taxon>Kitasatosporales</taxon>
        <taxon>Streptomycetaceae</taxon>
        <taxon>Streptomyces</taxon>
    </lineage>
</organism>
<name>A0ABU3AYW1_9ACTN</name>
<comment type="cofactor">
    <cofactor evidence="1">
        <name>[3Fe-4S] cluster</name>
        <dbReference type="ChEBI" id="CHEBI:21137"/>
    </cofactor>
</comment>
<keyword evidence="4 8" id="KW-0249">Electron transport</keyword>
<evidence type="ECO:0000256" key="3">
    <source>
        <dbReference type="ARBA" id="ARBA00022723"/>
    </source>
</evidence>
<evidence type="ECO:0000256" key="4">
    <source>
        <dbReference type="ARBA" id="ARBA00022982"/>
    </source>
</evidence>
<comment type="function">
    <text evidence="8">Ferredoxins are iron-sulfur proteins that transfer electrons in a wide variety of metabolic reactions.</text>
</comment>
<keyword evidence="5 8" id="KW-0408">Iron</keyword>
<dbReference type="PRINTS" id="PR00352">
    <property type="entry name" value="3FE4SFRDOXIN"/>
</dbReference>
<evidence type="ECO:0000256" key="8">
    <source>
        <dbReference type="RuleBase" id="RU368020"/>
    </source>
</evidence>
<keyword evidence="2 8" id="KW-0813">Transport</keyword>
<dbReference type="EMBL" id="JAVRFH010000059">
    <property type="protein sequence ID" value="MDT0615368.1"/>
    <property type="molecule type" value="Genomic_DNA"/>
</dbReference>
<dbReference type="RefSeq" id="WP_311582494.1">
    <property type="nucleotide sequence ID" value="NZ_JAVRFH010000059.1"/>
</dbReference>
<evidence type="ECO:0000256" key="6">
    <source>
        <dbReference type="ARBA" id="ARBA00023014"/>
    </source>
</evidence>
<protein>
    <recommendedName>
        <fullName evidence="8">Ferredoxin</fullName>
    </recommendedName>
</protein>
<keyword evidence="7" id="KW-0003">3Fe-4S</keyword>
<dbReference type="InterPro" id="IPR051269">
    <property type="entry name" value="Fe-S_cluster_ET"/>
</dbReference>
<evidence type="ECO:0000313" key="10">
    <source>
        <dbReference type="Proteomes" id="UP001180724"/>
    </source>
</evidence>
<keyword evidence="6 8" id="KW-0411">Iron-sulfur</keyword>
<dbReference type="Pfam" id="PF13370">
    <property type="entry name" value="Fer4_13"/>
    <property type="match status" value="1"/>
</dbReference>
<evidence type="ECO:0000256" key="5">
    <source>
        <dbReference type="ARBA" id="ARBA00023004"/>
    </source>
</evidence>
<evidence type="ECO:0000256" key="7">
    <source>
        <dbReference type="ARBA" id="ARBA00023291"/>
    </source>
</evidence>
<dbReference type="SUPFAM" id="SSF54862">
    <property type="entry name" value="4Fe-4S ferredoxins"/>
    <property type="match status" value="1"/>
</dbReference>
<proteinExistence type="predicted"/>
<dbReference type="Gene3D" id="3.30.70.20">
    <property type="match status" value="1"/>
</dbReference>
<sequence>MKITVDHEKCCASGQCAMLAPDVFEQREEDGLAVVLLAEPDPGLHDAAREAAAYCPTTAILVEE</sequence>